<dbReference type="Pfam" id="PF00246">
    <property type="entry name" value="Peptidase_M14"/>
    <property type="match status" value="1"/>
</dbReference>
<dbReference type="EMBL" id="RBIL01000001">
    <property type="protein sequence ID" value="RKQ90486.1"/>
    <property type="molecule type" value="Genomic_DNA"/>
</dbReference>
<dbReference type="GO" id="GO:0004181">
    <property type="term" value="F:metallocarboxypeptidase activity"/>
    <property type="evidence" value="ECO:0007669"/>
    <property type="project" value="InterPro"/>
</dbReference>
<dbReference type="RefSeq" id="WP_121247168.1">
    <property type="nucleotide sequence ID" value="NZ_RBIL01000001.1"/>
</dbReference>
<protein>
    <submittedName>
        <fullName evidence="4">Zinc carboxypeptidase</fullName>
    </submittedName>
</protein>
<dbReference type="GO" id="GO:0006508">
    <property type="term" value="P:proteolysis"/>
    <property type="evidence" value="ECO:0007669"/>
    <property type="project" value="InterPro"/>
</dbReference>
<evidence type="ECO:0000256" key="1">
    <source>
        <dbReference type="SAM" id="MobiDB-lite"/>
    </source>
</evidence>
<organism evidence="4 5">
    <name type="scientific">Solirubrobacter pauli</name>
    <dbReference type="NCBI Taxonomy" id="166793"/>
    <lineage>
        <taxon>Bacteria</taxon>
        <taxon>Bacillati</taxon>
        <taxon>Actinomycetota</taxon>
        <taxon>Thermoleophilia</taxon>
        <taxon>Solirubrobacterales</taxon>
        <taxon>Solirubrobacteraceae</taxon>
        <taxon>Solirubrobacter</taxon>
    </lineage>
</organism>
<evidence type="ECO:0000256" key="2">
    <source>
        <dbReference type="SAM" id="SignalP"/>
    </source>
</evidence>
<dbReference type="OrthoDB" id="9758209at2"/>
<proteinExistence type="predicted"/>
<keyword evidence="2" id="KW-0732">Signal</keyword>
<keyword evidence="4" id="KW-0645">Protease</keyword>
<keyword evidence="4" id="KW-0121">Carboxypeptidase</keyword>
<dbReference type="SUPFAM" id="SSF52317">
    <property type="entry name" value="Class I glutamine amidotransferase-like"/>
    <property type="match status" value="1"/>
</dbReference>
<dbReference type="InterPro" id="IPR000834">
    <property type="entry name" value="Peptidase_M14"/>
</dbReference>
<name>A0A660L7Z4_9ACTN</name>
<dbReference type="SUPFAM" id="SSF53187">
    <property type="entry name" value="Zn-dependent exopeptidases"/>
    <property type="match status" value="1"/>
</dbReference>
<dbReference type="Proteomes" id="UP000278962">
    <property type="component" value="Unassembled WGS sequence"/>
</dbReference>
<dbReference type="GO" id="GO:0008270">
    <property type="term" value="F:zinc ion binding"/>
    <property type="evidence" value="ECO:0007669"/>
    <property type="project" value="InterPro"/>
</dbReference>
<feature type="domain" description="Peptidase M14" evidence="3">
    <location>
        <begin position="119"/>
        <end position="267"/>
    </location>
</feature>
<evidence type="ECO:0000313" key="4">
    <source>
        <dbReference type="EMBL" id="RKQ90486.1"/>
    </source>
</evidence>
<keyword evidence="5" id="KW-1185">Reference proteome</keyword>
<dbReference type="PROSITE" id="PS51318">
    <property type="entry name" value="TAT"/>
    <property type="match status" value="1"/>
</dbReference>
<dbReference type="AlphaFoldDB" id="A0A660L7Z4"/>
<dbReference type="InterPro" id="IPR006311">
    <property type="entry name" value="TAT_signal"/>
</dbReference>
<evidence type="ECO:0000313" key="5">
    <source>
        <dbReference type="Proteomes" id="UP000278962"/>
    </source>
</evidence>
<feature type="region of interest" description="Disordered" evidence="1">
    <location>
        <begin position="65"/>
        <end position="87"/>
    </location>
</feature>
<keyword evidence="4" id="KW-0378">Hydrolase</keyword>
<gene>
    <name evidence="4" type="ORF">C8N24_0291</name>
</gene>
<evidence type="ECO:0000259" key="3">
    <source>
        <dbReference type="Pfam" id="PF00246"/>
    </source>
</evidence>
<feature type="compositionally biased region" description="Gly residues" evidence="1">
    <location>
        <begin position="67"/>
        <end position="77"/>
    </location>
</feature>
<dbReference type="InterPro" id="IPR029062">
    <property type="entry name" value="Class_I_gatase-like"/>
</dbReference>
<feature type="chain" id="PRO_5025002307" evidence="2">
    <location>
        <begin position="30"/>
        <end position="1049"/>
    </location>
</feature>
<reference evidence="4 5" key="1">
    <citation type="submission" date="2018-10" db="EMBL/GenBank/DDBJ databases">
        <title>Genomic Encyclopedia of Archaeal and Bacterial Type Strains, Phase II (KMG-II): from individual species to whole genera.</title>
        <authorList>
            <person name="Goeker M."/>
        </authorList>
    </citation>
    <scope>NUCLEOTIDE SEQUENCE [LARGE SCALE GENOMIC DNA]</scope>
    <source>
        <strain evidence="4 5">DSM 14954</strain>
    </source>
</reference>
<feature type="signal peptide" evidence="2">
    <location>
        <begin position="1"/>
        <end position="29"/>
    </location>
</feature>
<dbReference type="Gene3D" id="3.40.630.10">
    <property type="entry name" value="Zn peptidases"/>
    <property type="match status" value="1"/>
</dbReference>
<accession>A0A660L7Z4</accession>
<comment type="caution">
    <text evidence="4">The sequence shown here is derived from an EMBL/GenBank/DDBJ whole genome shotgun (WGS) entry which is preliminary data.</text>
</comment>
<sequence length="1049" mass="113210">MLLRKARRAALAVAVAALAGAAAPGAAHAQLDLAACPSGINYDQSIPTWEQHFAERPNKDAVVPLGRGTGGSGGGAPQFGSGASDTQLPQGRNLTSVIYDYWDRLVEATANNPRVRVIKKFVGKTASGQRDIYFYVLGTPEHIANLDAPDGDAAFWRSVRAGTVPEEVGLEAAVNKPAFAWITATPHGGESAAAESITRQAYELVSRTDCENLQRLKSLTFFLQPVRNPDGRDAIQRYTSWGFDPNRDFGTGNQVENGVFVPLMNQYPGVFFIDAHQTTNDYFFPPNEDPVHHEISHFALNFIQNRIGPALQDAFNAQSIAYRNYSQYDLFTPEYGDTVPSLIMGAAGMTYEKGTREAYQKQVYDHYLAIDTTIKATVEDKVGVTTGWVKQWSEAVQQGQNCQMQPNSLVSPLHDTIKQQPDTVETAGSGNAYTVCGYFFKPDQHTGDTVALIEHLQKTGVRVYKLDTPVAVNGYHEYGTGNVLKPGQVEPLGTSKPVTVDGVTLPAGTLYIPMNQGMKHWIQALLGENPFIPYDYYYDVVSWSYPLQRGLAGSGFLTQNIAPGVAMTEVTPGSLNYGTVTNAGSPVYAFNTDSARGLALAIELLDKNVNVYRATQSFVAGGKTFFSGAALVDAGSLTAGGVDVASLASARDTPVIGLPNYPVSRKQLAKPKIGLYTGGTTVPSNPLFPGTPPGTRYCGQNSFCEALHDLGIKLGLPTRVIVPVTSTDLTNNVLSTGGFTAFINQGSAIAVSTGTEPNQTLTTIGQNLQNWVNAGGTYIGVNNNGTNVARQIRTTTLEAETTTTLPDLSRLLTPGSTFDGTYDVTNPVAWGFDLGGWIYRDNSGNSVFRSSTVGTTASTVVRYKPTPDEKYGYENLANILDDRPAVVDSPAGQGRAVLFGFNPFFRSWKEQDERLLLNAALYPKGAALAAEAASETTAQPAPVLTEIKAAAVAPKAKGVGTAIKGKTVSDRDVKIQVKRKDSAKLKLAVKRTRLSKAIRKKISYRTTKTTVTLVIKGVRTSNEHAREQWVGELRNQIQRRKVTPIYALL</sequence>